<keyword evidence="1" id="KW-0472">Membrane</keyword>
<name>A0A0Y0GFY3_GHVS</name>
<dbReference type="EMBL" id="KU050077">
    <property type="protein sequence ID" value="AMB48723.1"/>
    <property type="molecule type" value="Genomic_DNA"/>
</dbReference>
<dbReference type="Proteomes" id="UP000282469">
    <property type="component" value="Segment"/>
</dbReference>
<evidence type="ECO:0000313" key="3">
    <source>
        <dbReference type="Proteomes" id="UP000282469"/>
    </source>
</evidence>
<reference evidence="2 3" key="1">
    <citation type="journal article" date="2016" name="J. Gen. Virol.">
        <title>Comprehensive annotation of Glossina pallidipes salivary gland hypertrophy virus from Ethiopian tsetse flies: a proteogenomics approach.</title>
        <authorList>
            <person name="Abd-Alla A.M."/>
            <person name="Kariithi H.M."/>
            <person name="Cousserans F."/>
            <person name="Parker N.J."/>
            <person name="Ince I.A."/>
            <person name="Scully E.D."/>
            <person name="Boeren S."/>
            <person name="Geib S.M."/>
            <person name="Mekonnen S."/>
            <person name="Vlak J.M."/>
            <person name="Parker A.G."/>
            <person name="Vreysen M.J."/>
            <person name="Bergoin M."/>
        </authorList>
    </citation>
    <scope>NUCLEOTIDE SEQUENCE [LARGE SCALE GENOMIC DNA]</scope>
    <source>
        <strain evidence="2 3">Ethiopian</strain>
    </source>
</reference>
<evidence type="ECO:0000313" key="2">
    <source>
        <dbReference type="EMBL" id="AMB48723.1"/>
    </source>
</evidence>
<sequence>MDTCKIVRIVAMVVSAISLLIISYFHWRRNQQIMADQKRYIDQLVKNNTADRLSGMVPS</sequence>
<organismHost>
    <name type="scientific">Glossina</name>
    <name type="common">tsetse flies</name>
    <dbReference type="NCBI Taxonomy" id="7393"/>
</organismHost>
<organism evidence="2 3">
    <name type="scientific">Glossina hytrovirus (isolate Glossina pallidipes/Ethiopia/Seibersdorf/-)</name>
    <name type="common">GHV</name>
    <dbReference type="NCBI Taxonomy" id="379529"/>
    <lineage>
        <taxon>Viruses</taxon>
        <taxon>Viruses incertae sedis</taxon>
        <taxon>Naldaviricetes</taxon>
        <taxon>Lefavirales</taxon>
        <taxon>Hytrosaviridae</taxon>
        <taxon>Glossinavirus</taxon>
        <taxon>Glossinavirus glopallidipedis</taxon>
    </lineage>
</organism>
<evidence type="ECO:0000256" key="1">
    <source>
        <dbReference type="SAM" id="Phobius"/>
    </source>
</evidence>
<protein>
    <submittedName>
        <fullName evidence="2">Uncharacterized protein</fullName>
    </submittedName>
</protein>
<gene>
    <name evidence="2" type="ORF">GpSGHVEth119</name>
</gene>
<keyword evidence="1" id="KW-0812">Transmembrane</keyword>
<accession>A0A0Y0GFY3</accession>
<keyword evidence="1" id="KW-1133">Transmembrane helix</keyword>
<proteinExistence type="predicted"/>
<feature type="transmembrane region" description="Helical" evidence="1">
    <location>
        <begin position="6"/>
        <end position="27"/>
    </location>
</feature>